<evidence type="ECO:0000313" key="4">
    <source>
        <dbReference type="Proteomes" id="UP000237934"/>
    </source>
</evidence>
<reference evidence="3 4" key="1">
    <citation type="journal article" date="2018" name="Pathog. Dis.">
        <title>Whole-genome sequencing based characterization of antimicrobial resistance in Enterococcus.</title>
        <authorList>
            <person name="Tyson G."/>
        </authorList>
    </citation>
    <scope>NUCLEOTIDE SEQUENCE [LARGE SCALE GENOMIC DNA]</scope>
    <source>
        <strain evidence="3 4">CVM N55263</strain>
    </source>
</reference>
<dbReference type="NCBIfam" id="TIGR00696">
    <property type="entry name" value="wecG_tagA_cpsF"/>
    <property type="match status" value="1"/>
</dbReference>
<gene>
    <name evidence="3" type="ORF">CUS89_05915</name>
</gene>
<name>A0A2S7RVE2_ENTMU</name>
<dbReference type="AlphaFoldDB" id="A0A2S7RVE2"/>
<evidence type="ECO:0000256" key="1">
    <source>
        <dbReference type="ARBA" id="ARBA00022676"/>
    </source>
</evidence>
<protein>
    <submittedName>
        <fullName evidence="3">Glycosyltransferase</fullName>
    </submittedName>
</protein>
<dbReference type="PANTHER" id="PTHR34136:SF1">
    <property type="entry name" value="UDP-N-ACETYL-D-MANNOSAMINURONIC ACID TRANSFERASE"/>
    <property type="match status" value="1"/>
</dbReference>
<keyword evidence="2 3" id="KW-0808">Transferase</keyword>
<organism evidence="3 4">
    <name type="scientific">Enterococcus mundtii</name>
    <dbReference type="NCBI Taxonomy" id="53346"/>
    <lineage>
        <taxon>Bacteria</taxon>
        <taxon>Bacillati</taxon>
        <taxon>Bacillota</taxon>
        <taxon>Bacilli</taxon>
        <taxon>Lactobacillales</taxon>
        <taxon>Enterococcaceae</taxon>
        <taxon>Enterococcus</taxon>
    </lineage>
</organism>
<keyword evidence="1" id="KW-0328">Glycosyltransferase</keyword>
<dbReference type="PANTHER" id="PTHR34136">
    <property type="match status" value="1"/>
</dbReference>
<dbReference type="InterPro" id="IPR004629">
    <property type="entry name" value="WecG_TagA_CpsF"/>
</dbReference>
<dbReference type="Pfam" id="PF03808">
    <property type="entry name" value="Glyco_tran_WecG"/>
    <property type="match status" value="1"/>
</dbReference>
<sequence>MNRQRRIEILGSKLDPLTLVETITAIEQMIEQGIHAQHVSINAGKINLMKEDPTLRRIVNQATLITADGQSIVWAARYLGYDVPERVTGIDLFRELVKLAAEKGWRPYYLGATEEVVASVVAHDQKKYPDLAIAGYHHGYFSNEESHQIAREIAEAKPDLLFIAFSSPQKEIWIETFKEVLQVPFSMGVGGSFDIVAGKTKRAPRWMQESGLEWFYRFIQEPVRMFDRYIRGNIRFLKSVWREKRKNV</sequence>
<dbReference type="Proteomes" id="UP000237934">
    <property type="component" value="Unassembled WGS sequence"/>
</dbReference>
<dbReference type="RefSeq" id="WP_104871421.1">
    <property type="nucleotide sequence ID" value="NZ_PUAP01000019.1"/>
</dbReference>
<proteinExistence type="predicted"/>
<comment type="caution">
    <text evidence="3">The sequence shown here is derived from an EMBL/GenBank/DDBJ whole genome shotgun (WGS) entry which is preliminary data.</text>
</comment>
<dbReference type="CDD" id="cd06533">
    <property type="entry name" value="Glyco_transf_WecG_TagA"/>
    <property type="match status" value="1"/>
</dbReference>
<evidence type="ECO:0000256" key="2">
    <source>
        <dbReference type="ARBA" id="ARBA00022679"/>
    </source>
</evidence>
<dbReference type="GO" id="GO:0016758">
    <property type="term" value="F:hexosyltransferase activity"/>
    <property type="evidence" value="ECO:0007669"/>
    <property type="project" value="TreeGrafter"/>
</dbReference>
<evidence type="ECO:0000313" key="3">
    <source>
        <dbReference type="EMBL" id="PQF23829.1"/>
    </source>
</evidence>
<accession>A0A2S7RVE2</accession>
<dbReference type="EMBL" id="PUAP01000019">
    <property type="protein sequence ID" value="PQF23829.1"/>
    <property type="molecule type" value="Genomic_DNA"/>
</dbReference>